<evidence type="ECO:0000313" key="2">
    <source>
        <dbReference type="Proteomes" id="UP001058003"/>
    </source>
</evidence>
<sequence length="265" mass="28605">MQPTQNPPMGDRTGPTDDLAEVRSTLLAVAGYLSEHGWIQKEYYADPSCLTPAACTVGALSVVAYGYPAEAPADNFTHPGFDTFEAAMCHLGGYLTHTYGQACGDPYTFNDAPDRTVGEVLAMLREAATSDPGRWVPRCCEDERCVPDPNRPFVVVGEPGTDRFSIERAYECTACLRCYYVAAVDPADVTALRAQWRTWVDSLPHDGAPHTPGMSGDCDTCDSHCFCTTELTCIAHLVEDDGMFSTAVWDVPGQPTYVQLAGGAA</sequence>
<reference evidence="1" key="1">
    <citation type="submission" date="2021-04" db="EMBL/GenBank/DDBJ databases">
        <title>Dactylosporangium aurantiacum NRRL B-8018 full assembly.</title>
        <authorList>
            <person name="Hartkoorn R.C."/>
            <person name="Beaudoing E."/>
            <person name="Hot D."/>
        </authorList>
    </citation>
    <scope>NUCLEOTIDE SEQUENCE</scope>
    <source>
        <strain evidence="1">NRRL B-8018</strain>
    </source>
</reference>
<accession>A0A9Q9ML14</accession>
<dbReference type="InterPro" id="IPR045677">
    <property type="entry name" value="DUF6197"/>
</dbReference>
<dbReference type="OrthoDB" id="3297831at2"/>
<evidence type="ECO:0000313" key="1">
    <source>
        <dbReference type="EMBL" id="UWZ53352.1"/>
    </source>
</evidence>
<gene>
    <name evidence="1" type="ORF">Daura_43520</name>
</gene>
<dbReference type="KEGG" id="daur:Daura_43520"/>
<dbReference type="RefSeq" id="WP_156089896.1">
    <property type="nucleotide sequence ID" value="NZ_CP073767.1"/>
</dbReference>
<keyword evidence="2" id="KW-1185">Reference proteome</keyword>
<proteinExistence type="predicted"/>
<dbReference type="AlphaFoldDB" id="A0A9Q9ML14"/>
<dbReference type="EMBL" id="CP073767">
    <property type="protein sequence ID" value="UWZ53352.1"/>
    <property type="molecule type" value="Genomic_DNA"/>
</dbReference>
<protein>
    <submittedName>
        <fullName evidence="1">Uncharacterized protein</fullName>
    </submittedName>
</protein>
<name>A0A9Q9ML14_9ACTN</name>
<dbReference type="Pfam" id="PF19698">
    <property type="entry name" value="DUF6197"/>
    <property type="match status" value="1"/>
</dbReference>
<dbReference type="Proteomes" id="UP001058003">
    <property type="component" value="Chromosome"/>
</dbReference>
<organism evidence="1 2">
    <name type="scientific">Dactylosporangium aurantiacum</name>
    <dbReference type="NCBI Taxonomy" id="35754"/>
    <lineage>
        <taxon>Bacteria</taxon>
        <taxon>Bacillati</taxon>
        <taxon>Actinomycetota</taxon>
        <taxon>Actinomycetes</taxon>
        <taxon>Micromonosporales</taxon>
        <taxon>Micromonosporaceae</taxon>
        <taxon>Dactylosporangium</taxon>
    </lineage>
</organism>